<dbReference type="EMBL" id="JALLPB020000627">
    <property type="protein sequence ID" value="KAL3807462.1"/>
    <property type="molecule type" value="Genomic_DNA"/>
</dbReference>
<feature type="region of interest" description="Disordered" evidence="1">
    <location>
        <begin position="1"/>
        <end position="50"/>
    </location>
</feature>
<dbReference type="AlphaFoldDB" id="A0ABD3R3N4"/>
<protein>
    <submittedName>
        <fullName evidence="2">Uncharacterized protein</fullName>
    </submittedName>
</protein>
<keyword evidence="3" id="KW-1185">Reference proteome</keyword>
<dbReference type="Proteomes" id="UP001530377">
    <property type="component" value="Unassembled WGS sequence"/>
</dbReference>
<evidence type="ECO:0000313" key="3">
    <source>
        <dbReference type="Proteomes" id="UP001530377"/>
    </source>
</evidence>
<proteinExistence type="predicted"/>
<accession>A0ABD3R3N4</accession>
<comment type="caution">
    <text evidence="2">The sequence shown here is derived from an EMBL/GenBank/DDBJ whole genome shotgun (WGS) entry which is preliminary data.</text>
</comment>
<evidence type="ECO:0000313" key="2">
    <source>
        <dbReference type="EMBL" id="KAL3807462.1"/>
    </source>
</evidence>
<feature type="compositionally biased region" description="Low complexity" evidence="1">
    <location>
        <begin position="121"/>
        <end position="132"/>
    </location>
</feature>
<reference evidence="2 3" key="1">
    <citation type="submission" date="2024-10" db="EMBL/GenBank/DDBJ databases">
        <title>Updated reference genomes for cyclostephanoid diatoms.</title>
        <authorList>
            <person name="Roberts W.R."/>
            <person name="Alverson A.J."/>
        </authorList>
    </citation>
    <scope>NUCLEOTIDE SEQUENCE [LARGE SCALE GENOMIC DNA]</scope>
    <source>
        <strain evidence="2 3">AJA228-03</strain>
    </source>
</reference>
<feature type="compositionally biased region" description="Acidic residues" evidence="1">
    <location>
        <begin position="8"/>
        <end position="20"/>
    </location>
</feature>
<gene>
    <name evidence="2" type="ORF">ACHAXA_002722</name>
</gene>
<organism evidence="2 3">
    <name type="scientific">Cyclostephanos tholiformis</name>
    <dbReference type="NCBI Taxonomy" id="382380"/>
    <lineage>
        <taxon>Eukaryota</taxon>
        <taxon>Sar</taxon>
        <taxon>Stramenopiles</taxon>
        <taxon>Ochrophyta</taxon>
        <taxon>Bacillariophyta</taxon>
        <taxon>Coscinodiscophyceae</taxon>
        <taxon>Thalassiosirophycidae</taxon>
        <taxon>Stephanodiscales</taxon>
        <taxon>Stephanodiscaceae</taxon>
        <taxon>Cyclostephanos</taxon>
    </lineage>
</organism>
<feature type="region of interest" description="Disordered" evidence="1">
    <location>
        <begin position="79"/>
        <end position="133"/>
    </location>
</feature>
<evidence type="ECO:0000256" key="1">
    <source>
        <dbReference type="SAM" id="MobiDB-lite"/>
    </source>
</evidence>
<sequence length="186" mass="20156">MTIAATATDDDAGAVLDGDETSATSAATHPPPDGKLAPAEEDNGEEISFIGDLHYESFPLLLPSTEGGEEEYLSLVVVDESTEESYDPHHGKRARRTSRGDGSSPVGALDDGRKKRTGRGTNSNDTTSYSSSRGMELWIDGEWVDDTVGENEIDDDDNDRERAKISWTAKLARKIAARVRCSKRLP</sequence>
<name>A0ABD3R3N4_9STRA</name>